<dbReference type="AlphaFoldDB" id="A0A7V2AWA6"/>
<dbReference type="InterPro" id="IPR029061">
    <property type="entry name" value="THDP-binding"/>
</dbReference>
<dbReference type="SUPFAM" id="SSF52518">
    <property type="entry name" value="Thiamin diphosphate-binding fold (THDP-binding)"/>
    <property type="match status" value="1"/>
</dbReference>
<dbReference type="Pfam" id="PF01855">
    <property type="entry name" value="POR_N"/>
    <property type="match status" value="1"/>
</dbReference>
<protein>
    <recommendedName>
        <fullName evidence="2">Pyruvate flavodoxin/ferredoxin oxidoreductase pyrimidine binding domain-containing protein</fullName>
    </recommendedName>
</protein>
<feature type="domain" description="Pyruvate flavodoxin/ferredoxin oxidoreductase pyrimidine binding" evidence="2">
    <location>
        <begin position="26"/>
        <end position="175"/>
    </location>
</feature>
<sequence length="378" mass="40547">MQETTADKKRGKALVDGSLLIIESLARAGADVFIGYPITPANLLYQYGGKRFPTALAAPDEITTLQWMAGFAAAGHVPVTATSFPGYALMVESINMAYMMELPMVIVLAQRFGPATGTATLGAQGDMLLLQGTISGGYPLATLCISSMEDCWTLSAEAVRMAVRLRTPVVLLTSKEDVMTLRSFDAASLPEIGRVTPGLYDGDGPYRSYEPGGGLVPAFLPVGNRKHQVRLNASTHDRGGILQNSTPEALENTRRLSAKLERNIGDFTFYELDEEDGAGTLVLSYGVTAQAAREAVSILRARGDRVSLMVARTIFPVPPAYWPILGRYRRVVIAEENLGGTLHQVLFGLAERPGVSQVNAIGRSVTPEEIAAEVSKNG</sequence>
<keyword evidence="1" id="KW-0560">Oxidoreductase</keyword>
<dbReference type="Gene3D" id="3.40.50.970">
    <property type="match status" value="1"/>
</dbReference>
<evidence type="ECO:0000256" key="1">
    <source>
        <dbReference type="ARBA" id="ARBA00023002"/>
    </source>
</evidence>
<dbReference type="InterPro" id="IPR009014">
    <property type="entry name" value="Transketo_C/PFOR_II"/>
</dbReference>
<accession>A0A7V2AWA6</accession>
<dbReference type="CDD" id="cd07034">
    <property type="entry name" value="TPP_PYR_PFOR_IOR-alpha_like"/>
    <property type="match status" value="1"/>
</dbReference>
<evidence type="ECO:0000259" key="2">
    <source>
        <dbReference type="Pfam" id="PF01855"/>
    </source>
</evidence>
<organism evidence="3">
    <name type="scientific">Eiseniibacteriota bacterium</name>
    <dbReference type="NCBI Taxonomy" id="2212470"/>
    <lineage>
        <taxon>Bacteria</taxon>
        <taxon>Candidatus Eiseniibacteriota</taxon>
    </lineage>
</organism>
<dbReference type="EMBL" id="DSEC01000583">
    <property type="protein sequence ID" value="HER44409.1"/>
    <property type="molecule type" value="Genomic_DNA"/>
</dbReference>
<dbReference type="InterPro" id="IPR002880">
    <property type="entry name" value="Pyrv_Fd/Flavodoxin_OxRdtase_N"/>
</dbReference>
<comment type="caution">
    <text evidence="3">The sequence shown here is derived from an EMBL/GenBank/DDBJ whole genome shotgun (WGS) entry which is preliminary data.</text>
</comment>
<reference evidence="3" key="1">
    <citation type="journal article" date="2020" name="mSystems">
        <title>Genome- and Community-Level Interaction Insights into Carbon Utilization and Element Cycling Functions of Hydrothermarchaeota in Hydrothermal Sediment.</title>
        <authorList>
            <person name="Zhou Z."/>
            <person name="Liu Y."/>
            <person name="Xu W."/>
            <person name="Pan J."/>
            <person name="Luo Z.H."/>
            <person name="Li M."/>
        </authorList>
    </citation>
    <scope>NUCLEOTIDE SEQUENCE [LARGE SCALE GENOMIC DNA]</scope>
    <source>
        <strain evidence="3">SpSt-1233</strain>
    </source>
</reference>
<gene>
    <name evidence="3" type="ORF">ENO08_08115</name>
</gene>
<dbReference type="Proteomes" id="UP000886069">
    <property type="component" value="Unassembled WGS sequence"/>
</dbReference>
<evidence type="ECO:0000313" key="3">
    <source>
        <dbReference type="EMBL" id="HER44409.1"/>
    </source>
</evidence>
<dbReference type="PANTHER" id="PTHR32154:SF20">
    <property type="entry name" value="2-OXOGLUTARATE OXIDOREDUCTASE SUBUNIT KORA"/>
    <property type="match status" value="1"/>
</dbReference>
<dbReference type="GO" id="GO:0006979">
    <property type="term" value="P:response to oxidative stress"/>
    <property type="evidence" value="ECO:0007669"/>
    <property type="project" value="TreeGrafter"/>
</dbReference>
<dbReference type="PANTHER" id="PTHR32154">
    <property type="entry name" value="PYRUVATE-FLAVODOXIN OXIDOREDUCTASE-RELATED"/>
    <property type="match status" value="1"/>
</dbReference>
<proteinExistence type="predicted"/>
<name>A0A7V2AWA6_UNCEI</name>
<dbReference type="InterPro" id="IPR050722">
    <property type="entry name" value="Pyruvate:ferred/Flavod_OxRd"/>
</dbReference>
<dbReference type="GO" id="GO:0016491">
    <property type="term" value="F:oxidoreductase activity"/>
    <property type="evidence" value="ECO:0007669"/>
    <property type="project" value="UniProtKB-KW"/>
</dbReference>
<dbReference type="Gene3D" id="3.40.50.920">
    <property type="match status" value="1"/>
</dbReference>
<dbReference type="SUPFAM" id="SSF52922">
    <property type="entry name" value="TK C-terminal domain-like"/>
    <property type="match status" value="1"/>
</dbReference>